<dbReference type="Proteomes" id="UP000008820">
    <property type="component" value="Chromosome 3"/>
</dbReference>
<dbReference type="FunFam" id="3.30.70.340:FF:000002">
    <property type="entry name" value="Carboxypeptidase A"/>
    <property type="match status" value="1"/>
</dbReference>
<keyword evidence="6" id="KW-0645">Protease</keyword>
<evidence type="ECO:0000256" key="13">
    <source>
        <dbReference type="ARBA" id="ARBA00057299"/>
    </source>
</evidence>
<dbReference type="PANTHER" id="PTHR11705">
    <property type="entry name" value="PROTEASE FAMILY M14 CARBOXYPEPTIDASE A,B"/>
    <property type="match status" value="1"/>
</dbReference>
<dbReference type="SUPFAM" id="SSF54897">
    <property type="entry name" value="Protease propeptides/inhibitors"/>
    <property type="match status" value="1"/>
</dbReference>
<keyword evidence="8" id="KW-0732">Signal</keyword>
<dbReference type="Pfam" id="PF02244">
    <property type="entry name" value="Propep_M14"/>
    <property type="match status" value="1"/>
</dbReference>
<keyword evidence="18" id="KW-1185">Reference proteome</keyword>
<dbReference type="PANTHER" id="PTHR11705:SF153">
    <property type="entry name" value="ZINC CARBOXYPEPTIDASE A 1-LIKE PROTEIN"/>
    <property type="match status" value="1"/>
</dbReference>
<keyword evidence="7" id="KW-0479">Metal-binding</keyword>
<sequence>MGFKSILWAATLVATLAVALSERARFDNYRLYRIQVETIQQLEVLQAVEQLGDGYSFWSEPVNVDSHVELVVPPHKFGEFGELVERYELQVELSVSNLEQLFEHERKRTTKEAFGWNAYYTLEEIYAWMDELVARYPSVLTAVVGGKSYEGRDIRGVKVSYKEGNPGVFMEGTIHAREWISGATLTWILNELLSSNDQKVRNIAENYDWYFFPITNPDGYVYTHTTNRQWRKTRTPHSILCVGADANRNWAYNFMQGGASNVPCSDTYAGPSAFSEEETRTLSEYFTSVQPKISTYLSFHAYSQLMLLPYGHTTEPLDNYDEIMDIGRLAIAKLSERHGTQYKIGNIAEAIYIASGGSIDWIKGVYKTPIVLCYELRDTGRYGFVLPPDQIIPNSEETLDSIIVILEEGEKRGLHVL</sequence>
<protein>
    <recommendedName>
        <fullName evidence="14">Zinc carboxypeptidase A 1</fullName>
    </recommendedName>
</protein>
<dbReference type="AlphaFoldDB" id="A0A1S4F4N5"/>
<dbReference type="PROSITE" id="PS52035">
    <property type="entry name" value="PEPTIDASE_M14"/>
    <property type="match status" value="1"/>
</dbReference>
<dbReference type="SMART" id="SM00631">
    <property type="entry name" value="Zn_pept"/>
    <property type="match status" value="1"/>
</dbReference>
<dbReference type="InParanoid" id="A0A1S4F4N5"/>
<gene>
    <name evidence="17" type="primary">5578096</name>
</gene>
<dbReference type="GO" id="GO:0006508">
    <property type="term" value="P:proteolysis"/>
    <property type="evidence" value="ECO:0007669"/>
    <property type="project" value="UniProtKB-KW"/>
</dbReference>
<dbReference type="OrthoDB" id="3626597at2759"/>
<evidence type="ECO:0000313" key="17">
    <source>
        <dbReference type="EnsemblMetazoa" id="AAEL003424-PA"/>
    </source>
</evidence>
<dbReference type="GO" id="GO:0004181">
    <property type="term" value="F:metallocarboxypeptidase activity"/>
    <property type="evidence" value="ECO:0007669"/>
    <property type="project" value="InterPro"/>
</dbReference>
<dbReference type="InterPro" id="IPR000834">
    <property type="entry name" value="Peptidase_M14"/>
</dbReference>
<evidence type="ECO:0000256" key="1">
    <source>
        <dbReference type="ARBA" id="ARBA00001947"/>
    </source>
</evidence>
<dbReference type="Gene3D" id="3.30.70.340">
    <property type="entry name" value="Metallocarboxypeptidase-like"/>
    <property type="match status" value="1"/>
</dbReference>
<evidence type="ECO:0000313" key="18">
    <source>
        <dbReference type="Proteomes" id="UP000008820"/>
    </source>
</evidence>
<dbReference type="SUPFAM" id="SSF53187">
    <property type="entry name" value="Zn-dependent exopeptidases"/>
    <property type="match status" value="1"/>
</dbReference>
<feature type="active site" description="Proton donor/acceptor" evidence="15">
    <location>
        <position position="375"/>
    </location>
</feature>
<keyword evidence="4" id="KW-0964">Secreted</keyword>
<dbReference type="EnsemblMetazoa" id="AAEL003424-RA">
    <property type="protein sequence ID" value="AAEL003424-PA"/>
    <property type="gene ID" value="AAEL003424"/>
</dbReference>
<dbReference type="CDD" id="cd03860">
    <property type="entry name" value="M14_CP_A-B_like"/>
    <property type="match status" value="1"/>
</dbReference>
<evidence type="ECO:0000256" key="6">
    <source>
        <dbReference type="ARBA" id="ARBA00022670"/>
    </source>
</evidence>
<evidence type="ECO:0000256" key="4">
    <source>
        <dbReference type="ARBA" id="ARBA00022525"/>
    </source>
</evidence>
<dbReference type="FunCoup" id="A0A1S4F4N5">
    <property type="interactions" value="50"/>
</dbReference>
<comment type="function">
    <text evidence="13">Involved in the digestion of the blood meal.</text>
</comment>
<evidence type="ECO:0000256" key="7">
    <source>
        <dbReference type="ARBA" id="ARBA00022723"/>
    </source>
</evidence>
<evidence type="ECO:0000256" key="5">
    <source>
        <dbReference type="ARBA" id="ARBA00022645"/>
    </source>
</evidence>
<dbReference type="GO" id="GO:0008270">
    <property type="term" value="F:zinc ion binding"/>
    <property type="evidence" value="ECO:0007669"/>
    <property type="project" value="InterPro"/>
</dbReference>
<reference evidence="17" key="2">
    <citation type="submission" date="2021-02" db="UniProtKB">
        <authorList>
            <consortium name="EnsemblMetazoa"/>
        </authorList>
    </citation>
    <scope>IDENTIFICATION</scope>
    <source>
        <strain evidence="17">LVP_AGWG</strain>
    </source>
</reference>
<evidence type="ECO:0000256" key="9">
    <source>
        <dbReference type="ARBA" id="ARBA00022801"/>
    </source>
</evidence>
<comment type="subcellular location">
    <subcellularLocation>
        <location evidence="2">Secreted</location>
    </subcellularLocation>
</comment>
<dbReference type="InterPro" id="IPR057246">
    <property type="entry name" value="CARBOXYPEPT_ZN_1"/>
</dbReference>
<reference evidence="17 18" key="1">
    <citation type="submission" date="2017-06" db="EMBL/GenBank/DDBJ databases">
        <title>Aedes aegypti genome working group (AGWG) sequencing and assembly.</title>
        <authorList>
            <consortium name="Aedes aegypti Genome Working Group (AGWG)"/>
            <person name="Matthews B.J."/>
        </authorList>
    </citation>
    <scope>NUCLEOTIDE SEQUENCE [LARGE SCALE GENOMIC DNA]</scope>
    <source>
        <strain evidence="17 18">LVP_AGWG</strain>
    </source>
</reference>
<evidence type="ECO:0000259" key="16">
    <source>
        <dbReference type="PROSITE" id="PS52035"/>
    </source>
</evidence>
<keyword evidence="5" id="KW-0121">Carboxypeptidase</keyword>
<evidence type="ECO:0000256" key="14">
    <source>
        <dbReference type="ARBA" id="ARBA00069039"/>
    </source>
</evidence>
<evidence type="ECO:0000256" key="3">
    <source>
        <dbReference type="ARBA" id="ARBA00005988"/>
    </source>
</evidence>
<feature type="domain" description="Peptidase M14" evidence="16">
    <location>
        <begin position="118"/>
        <end position="409"/>
    </location>
</feature>
<comment type="cofactor">
    <cofactor evidence="1">
        <name>Zn(2+)</name>
        <dbReference type="ChEBI" id="CHEBI:29105"/>
    </cofactor>
</comment>
<comment type="similarity">
    <text evidence="3 15">Belongs to the peptidase M14 family.</text>
</comment>
<evidence type="ECO:0000256" key="15">
    <source>
        <dbReference type="PROSITE-ProRule" id="PRU01379"/>
    </source>
</evidence>
<keyword evidence="9" id="KW-0378">Hydrolase</keyword>
<evidence type="ECO:0000256" key="10">
    <source>
        <dbReference type="ARBA" id="ARBA00022833"/>
    </source>
</evidence>
<evidence type="ECO:0000256" key="8">
    <source>
        <dbReference type="ARBA" id="ARBA00022729"/>
    </source>
</evidence>
<dbReference type="Gene3D" id="3.40.630.10">
    <property type="entry name" value="Zn peptidases"/>
    <property type="match status" value="1"/>
</dbReference>
<evidence type="ECO:0000256" key="11">
    <source>
        <dbReference type="ARBA" id="ARBA00023049"/>
    </source>
</evidence>
<organism evidence="17 18">
    <name type="scientific">Aedes aegypti</name>
    <name type="common">Yellowfever mosquito</name>
    <name type="synonym">Culex aegypti</name>
    <dbReference type="NCBI Taxonomy" id="7159"/>
    <lineage>
        <taxon>Eukaryota</taxon>
        <taxon>Metazoa</taxon>
        <taxon>Ecdysozoa</taxon>
        <taxon>Arthropoda</taxon>
        <taxon>Hexapoda</taxon>
        <taxon>Insecta</taxon>
        <taxon>Pterygota</taxon>
        <taxon>Neoptera</taxon>
        <taxon>Endopterygota</taxon>
        <taxon>Diptera</taxon>
        <taxon>Nematocera</taxon>
        <taxon>Culicoidea</taxon>
        <taxon>Culicidae</taxon>
        <taxon>Culicinae</taxon>
        <taxon>Aedini</taxon>
        <taxon>Aedes</taxon>
        <taxon>Stegomyia</taxon>
    </lineage>
</organism>
<dbReference type="GO" id="GO:0005615">
    <property type="term" value="C:extracellular space"/>
    <property type="evidence" value="ECO:0007669"/>
    <property type="project" value="TreeGrafter"/>
</dbReference>
<proteinExistence type="inferred from homology"/>
<dbReference type="PROSITE" id="PS00133">
    <property type="entry name" value="CARBOXYPEPT_ZN_2"/>
    <property type="match status" value="1"/>
</dbReference>
<dbReference type="PRINTS" id="PR00765">
    <property type="entry name" value="CRBOXYPTASEA"/>
</dbReference>
<keyword evidence="11" id="KW-0482">Metalloprotease</keyword>
<dbReference type="InterPro" id="IPR036990">
    <property type="entry name" value="M14A-like_propep"/>
</dbReference>
<dbReference type="InterPro" id="IPR003146">
    <property type="entry name" value="M14A_act_pep"/>
</dbReference>
<dbReference type="VEuPathDB" id="VectorBase:AAEL003424"/>
<accession>A0A1S4F4N5</accession>
<evidence type="ECO:0000256" key="12">
    <source>
        <dbReference type="ARBA" id="ARBA00023157"/>
    </source>
</evidence>
<name>A0A1S4F4N5_AEDAE</name>
<dbReference type="Pfam" id="PF00246">
    <property type="entry name" value="Peptidase_M14"/>
    <property type="match status" value="1"/>
</dbReference>
<keyword evidence="10" id="KW-0862">Zinc</keyword>
<keyword evidence="12" id="KW-1015">Disulfide bond</keyword>
<dbReference type="PROSITE" id="PS00132">
    <property type="entry name" value="CARBOXYPEPT_ZN_1"/>
    <property type="match status" value="1"/>
</dbReference>
<dbReference type="InterPro" id="IPR057247">
    <property type="entry name" value="CARBOXYPEPT_ZN_2"/>
</dbReference>
<dbReference type="FunFam" id="3.40.630.10:FF:000040">
    <property type="entry name" value="zinc carboxypeptidase"/>
    <property type="match status" value="1"/>
</dbReference>
<evidence type="ECO:0000256" key="2">
    <source>
        <dbReference type="ARBA" id="ARBA00004613"/>
    </source>
</evidence>